<comment type="caution">
    <text evidence="1">The sequence shown here is derived from an EMBL/GenBank/DDBJ whole genome shotgun (WGS) entry which is preliminary data.</text>
</comment>
<dbReference type="PROSITE" id="PS51257">
    <property type="entry name" value="PROKAR_LIPOPROTEIN"/>
    <property type="match status" value="1"/>
</dbReference>
<evidence type="ECO:0000313" key="1">
    <source>
        <dbReference type="EMBL" id="NOK10267.1"/>
    </source>
</evidence>
<name>A0A7Y4JU75_9BACT</name>
<organism evidence="1 2">
    <name type="scientific">Corallococcus exercitus</name>
    <dbReference type="NCBI Taxonomy" id="2316736"/>
    <lineage>
        <taxon>Bacteria</taxon>
        <taxon>Pseudomonadati</taxon>
        <taxon>Myxococcota</taxon>
        <taxon>Myxococcia</taxon>
        <taxon>Myxococcales</taxon>
        <taxon>Cystobacterineae</taxon>
        <taxon>Myxococcaceae</taxon>
        <taxon>Corallococcus</taxon>
    </lineage>
</organism>
<evidence type="ECO:0008006" key="3">
    <source>
        <dbReference type="Google" id="ProtNLM"/>
    </source>
</evidence>
<evidence type="ECO:0000313" key="2">
    <source>
        <dbReference type="Proteomes" id="UP000528460"/>
    </source>
</evidence>
<reference evidence="1 2" key="1">
    <citation type="submission" date="2020-05" db="EMBL/GenBank/DDBJ databases">
        <authorList>
            <person name="Whitworth D."/>
        </authorList>
    </citation>
    <scope>NUCLEOTIDE SEQUENCE [LARGE SCALE GENOMIC DNA]</scope>
    <source>
        <strain evidence="1 2">CA046A</strain>
    </source>
</reference>
<accession>A0A7Y4JU75</accession>
<gene>
    <name evidence="1" type="ORF">HNS30_14620</name>
</gene>
<proteinExistence type="predicted"/>
<protein>
    <recommendedName>
        <fullName evidence="3">Lipoprotein</fullName>
    </recommendedName>
</protein>
<sequence>MKLGALGLLAVLGLTAGCAEKSHTQLRREAVRDSVDKNYRSSEGFQTVRWGMTPEEVRAALPDASVAPDGTLRMKTTVANMPAEVALGFLENQLAAVDVFFLDVTDARTFQALMKDVLTRKFGDPKTPNQLARQLKRGEAPVRFAAELTPPQAGAPAGNLEHELAAKGEFTVLDRWTTEESHVNLTQWTLASKSLMALQYEAAKYAPKRAAIIGRTTNQVREDLVKDL</sequence>
<dbReference type="Proteomes" id="UP000528460">
    <property type="component" value="Unassembled WGS sequence"/>
</dbReference>
<dbReference type="AlphaFoldDB" id="A0A7Y4JU75"/>
<dbReference type="RefSeq" id="WP_171414604.1">
    <property type="nucleotide sequence ID" value="NZ_JABFJW010000096.1"/>
</dbReference>
<dbReference type="EMBL" id="JABFJW010000096">
    <property type="protein sequence ID" value="NOK10267.1"/>
    <property type="molecule type" value="Genomic_DNA"/>
</dbReference>